<feature type="compositionally biased region" description="Basic and acidic residues" evidence="2">
    <location>
        <begin position="341"/>
        <end position="350"/>
    </location>
</feature>
<proteinExistence type="inferred from homology"/>
<dbReference type="GeneID" id="301458964"/>
<evidence type="ECO:0000256" key="2">
    <source>
        <dbReference type="SAM" id="MobiDB-lite"/>
    </source>
</evidence>
<evidence type="ECO:0000259" key="4">
    <source>
        <dbReference type="Pfam" id="PF17782"/>
    </source>
</evidence>
<evidence type="ECO:0000259" key="3">
    <source>
        <dbReference type="Pfam" id="PF02481"/>
    </source>
</evidence>
<dbReference type="InterPro" id="IPR041614">
    <property type="entry name" value="DprA_WH"/>
</dbReference>
<dbReference type="PANTHER" id="PTHR43022:SF1">
    <property type="entry name" value="PROTEIN SMF"/>
    <property type="match status" value="1"/>
</dbReference>
<dbReference type="PANTHER" id="PTHR43022">
    <property type="entry name" value="PROTEIN SMF"/>
    <property type="match status" value="1"/>
</dbReference>
<dbReference type="Pfam" id="PF02481">
    <property type="entry name" value="DNA_processg_A"/>
    <property type="match status" value="1"/>
</dbReference>
<gene>
    <name evidence="5" type="primary">dprA</name>
    <name evidence="5" type="ORF">KZC50_11985</name>
</gene>
<dbReference type="AlphaFoldDB" id="A0AAJ2HL48"/>
<dbReference type="RefSeq" id="WP_310891825.1">
    <property type="nucleotide sequence ID" value="NZ_BAAAGR010000002.1"/>
</dbReference>
<evidence type="ECO:0000313" key="5">
    <source>
        <dbReference type="EMBL" id="MDS0246319.1"/>
    </source>
</evidence>
<dbReference type="Gene3D" id="3.40.50.450">
    <property type="match status" value="1"/>
</dbReference>
<feature type="domain" description="Smf/DprA SLOG" evidence="3">
    <location>
        <begin position="108"/>
        <end position="318"/>
    </location>
</feature>
<sequence>MSGLDLRPRVVRSVLGEWADDLDDQAALDRYAAAEWSVIAEPGDGVAGAVVGALGRVEALRLVTHDGLLSGVGDPQTLARAQERWRPRIDAGAVAAALRTARANGVHLLVPGDPLWPSAVDDLGVHSPLTLWVRGDPARLGSDRPAVAIVGARAATAYGEHVAIDLGAGLVARGVAVVSGGAYGIDGAAHRAVLRAGGVTMALLAGGADRAYPAGHAGMLGDIAATGVVISEVPCGTAPTRWRFLQRNRLIAALSAATVVVEAGWRSGSLNTAGHASALGRPLGAVPGPVTSAASAGCHRLLREYDAVCVTGVDDVADLIGALPADSPSERASPGESSVDSDSRRVRDALSSRTPRSVTAIARHTGLAEADVAGRLGMLELERRARRVLDGWLRGG</sequence>
<dbReference type="EMBL" id="JAHWXH010000002">
    <property type="protein sequence ID" value="MDS0246319.1"/>
    <property type="molecule type" value="Genomic_DNA"/>
</dbReference>
<dbReference type="InterPro" id="IPR003488">
    <property type="entry name" value="DprA"/>
</dbReference>
<dbReference type="SUPFAM" id="SSF102405">
    <property type="entry name" value="MCP/YpsA-like"/>
    <property type="match status" value="1"/>
</dbReference>
<reference evidence="5 6" key="1">
    <citation type="submission" date="2021-06" db="EMBL/GenBank/DDBJ databases">
        <title>Genome-based taxonomic framework of Microbacterium strains isolated from marine environment, the description of four new species and reclassification of four preexisting species.</title>
        <authorList>
            <person name="Lee S.D."/>
            <person name="Kim S.-M."/>
            <person name="Byeon Y.-S."/>
            <person name="Yang H.L."/>
            <person name="Kim I.S."/>
        </authorList>
    </citation>
    <scope>NUCLEOTIDE SEQUENCE [LARGE SCALE GENOMIC DNA]</scope>
    <source>
        <strain evidence="5 6">KACC 20514</strain>
    </source>
</reference>
<comment type="caution">
    <text evidence="5">The sequence shown here is derived from an EMBL/GenBank/DDBJ whole genome shotgun (WGS) entry which is preliminary data.</text>
</comment>
<comment type="similarity">
    <text evidence="1">Belongs to the DprA/Smf family.</text>
</comment>
<organism evidence="5 6">
    <name type="scientific">Microbacterium aurantiacum</name>
    <dbReference type="NCBI Taxonomy" id="162393"/>
    <lineage>
        <taxon>Bacteria</taxon>
        <taxon>Bacillati</taxon>
        <taxon>Actinomycetota</taxon>
        <taxon>Actinomycetes</taxon>
        <taxon>Micrococcales</taxon>
        <taxon>Microbacteriaceae</taxon>
        <taxon>Microbacterium</taxon>
    </lineage>
</organism>
<feature type="domain" description="DprA winged helix" evidence="4">
    <location>
        <begin position="332"/>
        <end position="388"/>
    </location>
</feature>
<dbReference type="InterPro" id="IPR057666">
    <property type="entry name" value="DrpA_SLOG"/>
</dbReference>
<evidence type="ECO:0000313" key="6">
    <source>
        <dbReference type="Proteomes" id="UP001183582"/>
    </source>
</evidence>
<dbReference type="Proteomes" id="UP001183582">
    <property type="component" value="Unassembled WGS sequence"/>
</dbReference>
<dbReference type="Pfam" id="PF17782">
    <property type="entry name" value="WHD_DprA"/>
    <property type="match status" value="1"/>
</dbReference>
<feature type="region of interest" description="Disordered" evidence="2">
    <location>
        <begin position="324"/>
        <end position="356"/>
    </location>
</feature>
<name>A0AAJ2HL48_9MICO</name>
<dbReference type="Gene3D" id="1.10.10.10">
    <property type="entry name" value="Winged helix-like DNA-binding domain superfamily/Winged helix DNA-binding domain"/>
    <property type="match status" value="1"/>
</dbReference>
<protein>
    <submittedName>
        <fullName evidence="5">DNA-processing protein DprA</fullName>
    </submittedName>
</protein>
<dbReference type="NCBIfam" id="TIGR00732">
    <property type="entry name" value="dprA"/>
    <property type="match status" value="1"/>
</dbReference>
<dbReference type="GO" id="GO:0009294">
    <property type="term" value="P:DNA-mediated transformation"/>
    <property type="evidence" value="ECO:0007669"/>
    <property type="project" value="InterPro"/>
</dbReference>
<evidence type="ECO:0000256" key="1">
    <source>
        <dbReference type="ARBA" id="ARBA00006525"/>
    </source>
</evidence>
<accession>A0AAJ2HL48</accession>
<dbReference type="InterPro" id="IPR036388">
    <property type="entry name" value="WH-like_DNA-bd_sf"/>
</dbReference>